<keyword evidence="2" id="KW-1185">Reference proteome</keyword>
<evidence type="ECO:0000313" key="2">
    <source>
        <dbReference type="Proteomes" id="UP001174691"/>
    </source>
</evidence>
<dbReference type="PANTHER" id="PTHR43433:SF10">
    <property type="entry name" value="AB HYDROLASE-1 DOMAIN-CONTAINING PROTEIN"/>
    <property type="match status" value="1"/>
</dbReference>
<accession>A0AA38RW42</accession>
<reference evidence="1" key="1">
    <citation type="submission" date="2022-07" db="EMBL/GenBank/DDBJ databases">
        <title>Fungi with potential for degradation of polypropylene.</title>
        <authorList>
            <person name="Gostincar C."/>
        </authorList>
    </citation>
    <scope>NUCLEOTIDE SEQUENCE</scope>
    <source>
        <strain evidence="1">EXF-13287</strain>
    </source>
</reference>
<gene>
    <name evidence="1" type="ORF">NKR19_g5708</name>
</gene>
<dbReference type="PANTHER" id="PTHR43433">
    <property type="entry name" value="HYDROLASE, ALPHA/BETA FOLD FAMILY PROTEIN"/>
    <property type="match status" value="1"/>
</dbReference>
<dbReference type="InterPro" id="IPR029058">
    <property type="entry name" value="AB_hydrolase_fold"/>
</dbReference>
<proteinExistence type="predicted"/>
<comment type="caution">
    <text evidence="1">The sequence shown here is derived from an EMBL/GenBank/DDBJ whole genome shotgun (WGS) entry which is preliminary data.</text>
</comment>
<organism evidence="1 2">
    <name type="scientific">Coniochaeta hoffmannii</name>
    <dbReference type="NCBI Taxonomy" id="91930"/>
    <lineage>
        <taxon>Eukaryota</taxon>
        <taxon>Fungi</taxon>
        <taxon>Dikarya</taxon>
        <taxon>Ascomycota</taxon>
        <taxon>Pezizomycotina</taxon>
        <taxon>Sordariomycetes</taxon>
        <taxon>Sordariomycetidae</taxon>
        <taxon>Coniochaetales</taxon>
        <taxon>Coniochaetaceae</taxon>
        <taxon>Coniochaeta</taxon>
    </lineage>
</organism>
<dbReference type="EMBL" id="JANBVN010000080">
    <property type="protein sequence ID" value="KAJ9149528.1"/>
    <property type="molecule type" value="Genomic_DNA"/>
</dbReference>
<protein>
    <submittedName>
        <fullName evidence="1">Interferon-induced GTP-binding protein Mx2</fullName>
    </submittedName>
</protein>
<dbReference type="InterPro" id="IPR050471">
    <property type="entry name" value="AB_hydrolase"/>
</dbReference>
<dbReference type="AlphaFoldDB" id="A0AA38RW42"/>
<dbReference type="SUPFAM" id="SSF53474">
    <property type="entry name" value="alpha/beta-Hydrolases"/>
    <property type="match status" value="1"/>
</dbReference>
<evidence type="ECO:0000313" key="1">
    <source>
        <dbReference type="EMBL" id="KAJ9149528.1"/>
    </source>
</evidence>
<name>A0AA38RW42_9PEZI</name>
<dbReference type="Proteomes" id="UP001174691">
    <property type="component" value="Unassembled WGS sequence"/>
</dbReference>
<sequence>MTSELLGSPQLATQTSDGVAYLDDERFSQAYTIPLDATPGRSSPLTVSYSDYGYHHPDGPSHDNVVLICGPMLSCRFFHVAKDNLAKRYGLRIIYPDRPGMGRTTAVPLDQRVEAWLQIIPALLAHLGISHISLVSQSGGTIYAASTLLHQRHLLHPTRPYVAMCAPWIAPKDTGAPLMVLTSGVVPSALLGKVQTVNRFVVSMAPVSSFSSMCLKAVVPGKRAEPPLAEGVDPAEAEFETKVLSRVIYRAYEEDMTGLGQEALFLMQRGVEWGDWGNYDRLVEMVAARERAESTKVKVRAYFAESDIMIGTDKGPAYFDKCWREKGAGQVDYHSRRVPFAEHDYILSLRYGVAEEIFKEISVLSEQAGS</sequence>
<dbReference type="Gene3D" id="3.40.50.1820">
    <property type="entry name" value="alpha/beta hydrolase"/>
    <property type="match status" value="1"/>
</dbReference>